<protein>
    <recommendedName>
        <fullName evidence="12">Probable potassium transport system protein Kup</fullName>
    </recommendedName>
</protein>
<dbReference type="Pfam" id="PF02705">
    <property type="entry name" value="K_trans"/>
    <property type="match status" value="1"/>
</dbReference>
<evidence type="ECO:0000256" key="6">
    <source>
        <dbReference type="ARBA" id="ARBA00022692"/>
    </source>
</evidence>
<dbReference type="RefSeq" id="WP_183963498.1">
    <property type="nucleotide sequence ID" value="NZ_BAABEW010000015.1"/>
</dbReference>
<feature type="transmembrane region" description="Helical" evidence="12">
    <location>
        <begin position="101"/>
        <end position="122"/>
    </location>
</feature>
<keyword evidence="4 12" id="KW-1003">Cell membrane</keyword>
<accession>A0A7W8HDV5</accession>
<feature type="transmembrane region" description="Helical" evidence="12">
    <location>
        <begin position="366"/>
        <end position="392"/>
    </location>
</feature>
<reference evidence="15 16" key="1">
    <citation type="submission" date="2020-08" db="EMBL/GenBank/DDBJ databases">
        <title>Genomic Encyclopedia of Type Strains, Phase IV (KMG-IV): sequencing the most valuable type-strain genomes for metagenomic binning, comparative biology and taxonomic classification.</title>
        <authorList>
            <person name="Goeker M."/>
        </authorList>
    </citation>
    <scope>NUCLEOTIDE SEQUENCE [LARGE SCALE GENOMIC DNA]</scope>
    <source>
        <strain evidence="15 16">DSM 29781</strain>
    </source>
</reference>
<keyword evidence="7 12" id="KW-0769">Symport</keyword>
<dbReference type="EMBL" id="JACHGB010000001">
    <property type="protein sequence ID" value="MBB5270257.1"/>
    <property type="molecule type" value="Genomic_DNA"/>
</dbReference>
<evidence type="ECO:0000256" key="12">
    <source>
        <dbReference type="HAMAP-Rule" id="MF_01522"/>
    </source>
</evidence>
<dbReference type="GO" id="GO:0015079">
    <property type="term" value="F:potassium ion transmembrane transporter activity"/>
    <property type="evidence" value="ECO:0007669"/>
    <property type="project" value="UniProtKB-UniRule"/>
</dbReference>
<comment type="similarity">
    <text evidence="2 12">Belongs to the HAK/KUP transporter (TC 2.A.72) family.</text>
</comment>
<evidence type="ECO:0000256" key="5">
    <source>
        <dbReference type="ARBA" id="ARBA00022538"/>
    </source>
</evidence>
<dbReference type="InterPro" id="IPR023051">
    <property type="entry name" value="Kup"/>
</dbReference>
<keyword evidence="3 12" id="KW-0813">Transport</keyword>
<feature type="transmembrane region" description="Helical" evidence="12">
    <location>
        <begin position="211"/>
        <end position="236"/>
    </location>
</feature>
<feature type="domain" description="K+ potassium transporter integral membrane" evidence="13">
    <location>
        <begin position="14"/>
        <end position="462"/>
    </location>
</feature>
<evidence type="ECO:0000256" key="10">
    <source>
        <dbReference type="ARBA" id="ARBA00023065"/>
    </source>
</evidence>
<dbReference type="Pfam" id="PF22776">
    <property type="entry name" value="K_trans_C"/>
    <property type="match status" value="1"/>
</dbReference>
<proteinExistence type="inferred from homology"/>
<dbReference type="InterPro" id="IPR003855">
    <property type="entry name" value="K+_transporter"/>
</dbReference>
<feature type="transmembrane region" description="Helical" evidence="12">
    <location>
        <begin position="142"/>
        <end position="160"/>
    </location>
</feature>
<evidence type="ECO:0000256" key="9">
    <source>
        <dbReference type="ARBA" id="ARBA00022989"/>
    </source>
</evidence>
<feature type="transmembrane region" description="Helical" evidence="12">
    <location>
        <begin position="288"/>
        <end position="312"/>
    </location>
</feature>
<evidence type="ECO:0000259" key="13">
    <source>
        <dbReference type="Pfam" id="PF02705"/>
    </source>
</evidence>
<dbReference type="GO" id="GO:0005886">
    <property type="term" value="C:plasma membrane"/>
    <property type="evidence" value="ECO:0007669"/>
    <property type="project" value="UniProtKB-SubCell"/>
</dbReference>
<evidence type="ECO:0000256" key="11">
    <source>
        <dbReference type="ARBA" id="ARBA00023136"/>
    </source>
</evidence>
<keyword evidence="8 12" id="KW-0630">Potassium</keyword>
<dbReference type="InterPro" id="IPR053952">
    <property type="entry name" value="K_trans_C"/>
</dbReference>
<organism evidence="15 16">
    <name type="scientific">Quisquiliibacterium transsilvanicum</name>
    <dbReference type="NCBI Taxonomy" id="1549638"/>
    <lineage>
        <taxon>Bacteria</taxon>
        <taxon>Pseudomonadati</taxon>
        <taxon>Pseudomonadota</taxon>
        <taxon>Betaproteobacteria</taxon>
        <taxon>Burkholderiales</taxon>
        <taxon>Burkholderiaceae</taxon>
        <taxon>Quisquiliibacterium</taxon>
    </lineage>
</organism>
<gene>
    <name evidence="12" type="primary">kup</name>
    <name evidence="15" type="ORF">HNQ70_000241</name>
</gene>
<dbReference type="Proteomes" id="UP000532440">
    <property type="component" value="Unassembled WGS sequence"/>
</dbReference>
<dbReference type="PANTHER" id="PTHR30540">
    <property type="entry name" value="OSMOTIC STRESS POTASSIUM TRANSPORTER"/>
    <property type="match status" value="1"/>
</dbReference>
<evidence type="ECO:0000256" key="8">
    <source>
        <dbReference type="ARBA" id="ARBA00022958"/>
    </source>
</evidence>
<feature type="transmembrane region" description="Helical" evidence="12">
    <location>
        <begin position="167"/>
        <end position="191"/>
    </location>
</feature>
<dbReference type="HAMAP" id="MF_01522">
    <property type="entry name" value="Kup"/>
    <property type="match status" value="1"/>
</dbReference>
<evidence type="ECO:0000256" key="2">
    <source>
        <dbReference type="ARBA" id="ARBA00007019"/>
    </source>
</evidence>
<evidence type="ECO:0000313" key="16">
    <source>
        <dbReference type="Proteomes" id="UP000532440"/>
    </source>
</evidence>
<comment type="catalytic activity">
    <reaction evidence="12">
        <text>K(+)(in) + H(+)(in) = K(+)(out) + H(+)(out)</text>
        <dbReference type="Rhea" id="RHEA:28490"/>
        <dbReference type="ChEBI" id="CHEBI:15378"/>
        <dbReference type="ChEBI" id="CHEBI:29103"/>
    </reaction>
</comment>
<dbReference type="GO" id="GO:0015293">
    <property type="term" value="F:symporter activity"/>
    <property type="evidence" value="ECO:0007669"/>
    <property type="project" value="UniProtKB-UniRule"/>
</dbReference>
<keyword evidence="16" id="KW-1185">Reference proteome</keyword>
<feature type="transmembrane region" description="Helical" evidence="12">
    <location>
        <begin position="399"/>
        <end position="419"/>
    </location>
</feature>
<dbReference type="AlphaFoldDB" id="A0A7W8HDV5"/>
<feature type="transmembrane region" description="Helical" evidence="12">
    <location>
        <begin position="340"/>
        <end position="360"/>
    </location>
</feature>
<evidence type="ECO:0000313" key="15">
    <source>
        <dbReference type="EMBL" id="MBB5270257.1"/>
    </source>
</evidence>
<dbReference type="PANTHER" id="PTHR30540:SF79">
    <property type="entry name" value="LOW AFFINITY POTASSIUM TRANSPORT SYSTEM PROTEIN KUP"/>
    <property type="match status" value="1"/>
</dbReference>
<keyword evidence="11 12" id="KW-0472">Membrane</keyword>
<comment type="function">
    <text evidence="12">Transport of potassium into the cell. Likely operates as a K(+):H(+) symporter.</text>
</comment>
<keyword evidence="6 12" id="KW-0812">Transmembrane</keyword>
<keyword evidence="9 12" id="KW-1133">Transmembrane helix</keyword>
<dbReference type="InterPro" id="IPR053951">
    <property type="entry name" value="K_trans_N"/>
</dbReference>
<name>A0A7W8HDV5_9BURK</name>
<evidence type="ECO:0000259" key="14">
    <source>
        <dbReference type="Pfam" id="PF22776"/>
    </source>
</evidence>
<feature type="transmembrane region" description="Helical" evidence="12">
    <location>
        <begin position="425"/>
        <end position="443"/>
    </location>
</feature>
<keyword evidence="5 12" id="KW-0633">Potassium transport</keyword>
<feature type="transmembrane region" description="Helical" evidence="12">
    <location>
        <begin position="47"/>
        <end position="71"/>
    </location>
</feature>
<feature type="transmembrane region" description="Helical" evidence="12">
    <location>
        <begin position="248"/>
        <end position="268"/>
    </location>
</feature>
<evidence type="ECO:0000256" key="4">
    <source>
        <dbReference type="ARBA" id="ARBA00022475"/>
    </source>
</evidence>
<feature type="domain" description="K+ potassium transporter C-terminal" evidence="14">
    <location>
        <begin position="476"/>
        <end position="623"/>
    </location>
</feature>
<keyword evidence="10 12" id="KW-0406">Ion transport</keyword>
<comment type="subcellular location">
    <subcellularLocation>
        <location evidence="12">Cell membrane</location>
        <topology evidence="12">Multi-pass membrane protein</topology>
    </subcellularLocation>
    <subcellularLocation>
        <location evidence="1">Membrane</location>
        <topology evidence="1">Multi-pass membrane protein</topology>
    </subcellularLocation>
</comment>
<evidence type="ECO:0000256" key="7">
    <source>
        <dbReference type="ARBA" id="ARBA00022847"/>
    </source>
</evidence>
<comment type="caution">
    <text evidence="15">The sequence shown here is derived from an EMBL/GenBank/DDBJ whole genome shotgun (WGS) entry which is preliminary data.</text>
</comment>
<sequence>MSEARPHAGLPGVTLAALGVVYGDIGTSPLYALREVFGGKNAIELNQANLFGVLSMVFWAVTVVVSLKYVVIMLRFDNRGEGGVLALLSWALHRVRRHPRLAWLVSVLGVFAVSLFYGDAVITPAISVLSAVEGLSLAAPGLSHFVMPIALVILVTLFVVQRRGTAAVGAFFGPVMVAWFGALAVFGVMGILEAPQILAAVDPRYAVSFIIDYPVLALIASGAVFLCLTGAEALYADMGHFGAKPVRIAWFSFVFPALMLNYFGQGALLLTTPQAAENPFYLLAPQVLLLPLVALATLATVIASQATISGAFSATQQASRMNFLPRLKVLHTSETAQGQVYIPLVNWLLLVLVLALVLMFRTSEHLAAAYGIAVAGDLLLSSVILLIALPFARAGGLRWLWPVFLMFAVVEAFFLYSNAAKFADGGWFPVTLALLSFTVLTTWRRGTELMRAKKEASSAGLEDGLAMDLTGIPRVPGAAVFFSSTVAGCPAAFLHNLKHNKIVHETTVFVTVTFDDVPRIRDDERLGVQRGANGIIRFTAHFGYLENPDIRLILRLAARKGISLQVNEVSFFTSKPTVVSVSRRGLFGWRRSLFGWMLQNSTSVANYFNLPPNRVIELGAQVAF</sequence>
<evidence type="ECO:0000256" key="1">
    <source>
        <dbReference type="ARBA" id="ARBA00004141"/>
    </source>
</evidence>
<evidence type="ECO:0000256" key="3">
    <source>
        <dbReference type="ARBA" id="ARBA00022448"/>
    </source>
</evidence>